<dbReference type="GO" id="GO:0004930">
    <property type="term" value="F:G protein-coupled receptor activity"/>
    <property type="evidence" value="ECO:0007669"/>
    <property type="project" value="UniProtKB-KW"/>
</dbReference>
<feature type="transmembrane region" description="Helical" evidence="10">
    <location>
        <begin position="30"/>
        <end position="50"/>
    </location>
</feature>
<feature type="compositionally biased region" description="Basic residues" evidence="9">
    <location>
        <begin position="250"/>
        <end position="266"/>
    </location>
</feature>
<keyword evidence="8" id="KW-0807">Transducer</keyword>
<gene>
    <name evidence="13 14" type="primary">LOC109550420</name>
</gene>
<dbReference type="CTD" id="100506144"/>
<evidence type="ECO:0000256" key="7">
    <source>
        <dbReference type="ARBA" id="ARBA00023180"/>
    </source>
</evidence>
<feature type="transmembrane region" description="Helical" evidence="10">
    <location>
        <begin position="62"/>
        <end position="82"/>
    </location>
</feature>
<keyword evidence="12" id="KW-1185">Reference proteome</keyword>
<evidence type="ECO:0000256" key="4">
    <source>
        <dbReference type="ARBA" id="ARBA00023040"/>
    </source>
</evidence>
<dbReference type="Pfam" id="PF00001">
    <property type="entry name" value="7tm_1"/>
    <property type="match status" value="1"/>
</dbReference>
<feature type="transmembrane region" description="Helical" evidence="10">
    <location>
        <begin position="102"/>
        <end position="122"/>
    </location>
</feature>
<evidence type="ECO:0000256" key="9">
    <source>
        <dbReference type="SAM" id="MobiDB-lite"/>
    </source>
</evidence>
<comment type="subcellular location">
    <subcellularLocation>
        <location evidence="1">Membrane</location>
        <topology evidence="1">Multi-pass membrane protein</topology>
    </subcellularLocation>
</comment>
<dbReference type="GO" id="GO:0035025">
    <property type="term" value="P:positive regulation of Rho protein signal transduction"/>
    <property type="evidence" value="ECO:0007669"/>
    <property type="project" value="TreeGrafter"/>
</dbReference>
<dbReference type="RefSeq" id="XP_019793711.1">
    <property type="nucleotide sequence ID" value="XM_019938152.2"/>
</dbReference>
<keyword evidence="5 10" id="KW-0472">Membrane</keyword>
<sequence>MNSSAGDLGVGAGGRSPWGDPAGFIAVPTAYALAPGLGLPANVAALAVFVRRGRRLGQALRLHLLNLAMADVLFMLTLPLRLTYYLGPTHWPFLEAACRAAGTTYCVSTYAALAFAALTSVCRCGSVRPPSPAPQGPRPRHVCCCPAGRPGLCRTLAGRPACAAPQAGQRQRGPGLRHRGRLPRRLPAGACGLCELGAGARGALGPGPGPRPRRSKPARGQDNGARAPVGLCPLPGALPPAAGALGGRTGGHRGPRRQRVPGHLHA</sequence>
<keyword evidence="4" id="KW-0297">G-protein coupled receptor</keyword>
<dbReference type="SUPFAM" id="SSF81321">
    <property type="entry name" value="Family A G protein-coupled receptor-like"/>
    <property type="match status" value="1"/>
</dbReference>
<evidence type="ECO:0000256" key="3">
    <source>
        <dbReference type="ARBA" id="ARBA00022989"/>
    </source>
</evidence>
<dbReference type="InterPro" id="IPR000276">
    <property type="entry name" value="GPCR_Rhodpsn"/>
</dbReference>
<proteinExistence type="predicted"/>
<evidence type="ECO:0000313" key="12">
    <source>
        <dbReference type="Proteomes" id="UP000245320"/>
    </source>
</evidence>
<dbReference type="PROSITE" id="PS50262">
    <property type="entry name" value="G_PROTEIN_RECEP_F1_2"/>
    <property type="match status" value="1"/>
</dbReference>
<reference evidence="13 14" key="1">
    <citation type="submission" date="2025-04" db="UniProtKB">
        <authorList>
            <consortium name="RefSeq"/>
        </authorList>
    </citation>
    <scope>IDENTIFICATION</scope>
    <source>
        <tissue evidence="13 14">Spleen</tissue>
    </source>
</reference>
<dbReference type="OrthoDB" id="5985406at2759"/>
<dbReference type="InterPro" id="IPR017452">
    <property type="entry name" value="GPCR_Rhodpsn_7TM"/>
</dbReference>
<keyword evidence="2 10" id="KW-0812">Transmembrane</keyword>
<evidence type="ECO:0000256" key="8">
    <source>
        <dbReference type="ARBA" id="ARBA00023224"/>
    </source>
</evidence>
<evidence type="ECO:0000313" key="13">
    <source>
        <dbReference type="RefSeq" id="XP_019793711.1"/>
    </source>
</evidence>
<dbReference type="PANTHER" id="PTHR24232:SF91">
    <property type="entry name" value="TRANSMEMBRANE PROTEIN LOC653160"/>
    <property type="match status" value="1"/>
</dbReference>
<evidence type="ECO:0000256" key="1">
    <source>
        <dbReference type="ARBA" id="ARBA00004141"/>
    </source>
</evidence>
<organism evidence="12 13">
    <name type="scientific">Tursiops truncatus</name>
    <name type="common">Atlantic bottle-nosed dolphin</name>
    <name type="synonym">Delphinus truncatus</name>
    <dbReference type="NCBI Taxonomy" id="9739"/>
    <lineage>
        <taxon>Eukaryota</taxon>
        <taxon>Metazoa</taxon>
        <taxon>Chordata</taxon>
        <taxon>Craniata</taxon>
        <taxon>Vertebrata</taxon>
        <taxon>Euteleostomi</taxon>
        <taxon>Mammalia</taxon>
        <taxon>Eutheria</taxon>
        <taxon>Laurasiatheria</taxon>
        <taxon>Artiodactyla</taxon>
        <taxon>Whippomorpha</taxon>
        <taxon>Cetacea</taxon>
        <taxon>Odontoceti</taxon>
        <taxon>Delphinidae</taxon>
        <taxon>Tursiops</taxon>
    </lineage>
</organism>
<name>A0A2U4BKL4_TURTR</name>
<keyword evidence="3 10" id="KW-1133">Transmembrane helix</keyword>
<feature type="compositionally biased region" description="Low complexity" evidence="9">
    <location>
        <begin position="230"/>
        <end position="243"/>
    </location>
</feature>
<keyword evidence="7" id="KW-0325">Glycoprotein</keyword>
<dbReference type="GO" id="GO:0005886">
    <property type="term" value="C:plasma membrane"/>
    <property type="evidence" value="ECO:0007669"/>
    <property type="project" value="TreeGrafter"/>
</dbReference>
<dbReference type="Proteomes" id="UP000245320">
    <property type="component" value="Chromosome 1"/>
</dbReference>
<evidence type="ECO:0000313" key="14">
    <source>
        <dbReference type="RefSeq" id="XP_019793712.1"/>
    </source>
</evidence>
<keyword evidence="6" id="KW-0675">Receptor</keyword>
<evidence type="ECO:0000256" key="6">
    <source>
        <dbReference type="ARBA" id="ARBA00023170"/>
    </source>
</evidence>
<accession>A0A2U4BKL4</accession>
<evidence type="ECO:0000256" key="10">
    <source>
        <dbReference type="SAM" id="Phobius"/>
    </source>
</evidence>
<feature type="domain" description="G-protein coupled receptors family 1 profile" evidence="11">
    <location>
        <begin position="41"/>
        <end position="132"/>
    </location>
</feature>
<evidence type="ECO:0000256" key="2">
    <source>
        <dbReference type="ARBA" id="ARBA00022692"/>
    </source>
</evidence>
<protein>
    <submittedName>
        <fullName evidence="13 14">Transmembrane protein-like</fullName>
    </submittedName>
</protein>
<evidence type="ECO:0000259" key="11">
    <source>
        <dbReference type="PROSITE" id="PS50262"/>
    </source>
</evidence>
<dbReference type="RefSeq" id="XP_019793712.1">
    <property type="nucleotide sequence ID" value="XM_019938153.2"/>
</dbReference>
<feature type="region of interest" description="Disordered" evidence="9">
    <location>
        <begin position="164"/>
        <end position="184"/>
    </location>
</feature>
<dbReference type="AlphaFoldDB" id="A0A2U4BKL4"/>
<feature type="compositionally biased region" description="Basic residues" evidence="9">
    <location>
        <begin position="175"/>
        <end position="184"/>
    </location>
</feature>
<evidence type="ECO:0000256" key="5">
    <source>
        <dbReference type="ARBA" id="ARBA00023136"/>
    </source>
</evidence>
<dbReference type="Gene3D" id="1.20.1070.10">
    <property type="entry name" value="Rhodopsin 7-helix transmembrane proteins"/>
    <property type="match status" value="1"/>
</dbReference>
<dbReference type="GO" id="GO:0007200">
    <property type="term" value="P:phospholipase C-activating G protein-coupled receptor signaling pathway"/>
    <property type="evidence" value="ECO:0007669"/>
    <property type="project" value="TreeGrafter"/>
</dbReference>
<feature type="region of interest" description="Disordered" evidence="9">
    <location>
        <begin position="202"/>
        <end position="266"/>
    </location>
</feature>
<dbReference type="PANTHER" id="PTHR24232">
    <property type="entry name" value="G-PROTEIN COUPLED RECEPTOR"/>
    <property type="match status" value="1"/>
</dbReference>